<reference evidence="3" key="1">
    <citation type="journal article" date="2019" name="Beilstein J. Org. Chem.">
        <title>Nanangenines: drimane sesquiterpenoids as the dominant metabolite cohort of a novel Australian fungus, Aspergillus nanangensis.</title>
        <authorList>
            <person name="Lacey H.J."/>
            <person name="Gilchrist C.L.M."/>
            <person name="Crombie A."/>
            <person name="Kalaitzis J.A."/>
            <person name="Vuong D."/>
            <person name="Rutledge P.J."/>
            <person name="Turner P."/>
            <person name="Pitt J.I."/>
            <person name="Lacey E."/>
            <person name="Chooi Y.H."/>
            <person name="Piggott A.M."/>
        </authorList>
    </citation>
    <scope>NUCLEOTIDE SEQUENCE</scope>
    <source>
        <strain evidence="3">MST-FP2251</strain>
    </source>
</reference>
<dbReference type="Pfam" id="PF04488">
    <property type="entry name" value="Gly_transf_sug"/>
    <property type="match status" value="1"/>
</dbReference>
<dbReference type="InterPro" id="IPR007577">
    <property type="entry name" value="GlycoTrfase_DXD_sugar-bd_CS"/>
</dbReference>
<evidence type="ECO:0000256" key="2">
    <source>
        <dbReference type="SAM" id="MobiDB-lite"/>
    </source>
</evidence>
<dbReference type="GO" id="GO:0005794">
    <property type="term" value="C:Golgi apparatus"/>
    <property type="evidence" value="ECO:0007669"/>
    <property type="project" value="TreeGrafter"/>
</dbReference>
<accession>A0AAD4CHQ9</accession>
<dbReference type="Proteomes" id="UP001194746">
    <property type="component" value="Unassembled WGS sequence"/>
</dbReference>
<dbReference type="PANTHER" id="PTHR17985:SF8">
    <property type="entry name" value="TRANSPORT AND GOLGI ORGANIZATION PROTEIN 2 HOMOLOG"/>
    <property type="match status" value="1"/>
</dbReference>
<keyword evidence="4" id="KW-1185">Reference proteome</keyword>
<dbReference type="Pfam" id="PF05742">
    <property type="entry name" value="TANGO2"/>
    <property type="match status" value="1"/>
</dbReference>
<feature type="region of interest" description="Disordered" evidence="2">
    <location>
        <begin position="598"/>
        <end position="619"/>
    </location>
</feature>
<protein>
    <submittedName>
        <fullName evidence="3">Uncharacterized protein</fullName>
    </submittedName>
</protein>
<dbReference type="InterPro" id="IPR008551">
    <property type="entry name" value="TANGO2"/>
</dbReference>
<dbReference type="GO" id="GO:0007030">
    <property type="term" value="P:Golgi organization"/>
    <property type="evidence" value="ECO:0007669"/>
    <property type="project" value="TreeGrafter"/>
</dbReference>
<evidence type="ECO:0000256" key="1">
    <source>
        <dbReference type="ARBA" id="ARBA00009003"/>
    </source>
</evidence>
<sequence>MASSADVAPSRTQTPLATAVDNSASILDLCPPWYIPPEWLHATNSTPSTIVEAADIASNYTTTTGDHNIAYSSIPLIMHQQWSDTNIIQWPDGACSGAEKWLANAVAEDMAYFLWTDDGSIQFLEQYEPDFLGAFNALTRVVERTDVFRILVVKWIGGIYADIDTSVLRSPATWINESDLDPWNDPLTGAEYNYTGPINAIFGLEGDFPSGTDDYWRGGYYYPVQLSQWALAAAPGHETLSEFVDYIRGQLDTVSSSGQLAWTKEFQQLMEVNPVRATGPAAVTGTVQKWLEEKAGLRWNALSGLEDGGISKRVEDVLILPITGFSPGTHRWNNMGAKPITDPDARLSHNGLGTWKAFNLRVEFGKICRTFFGQCRDWRREYLHRPTSPAAWWPEPHSNVLGGRDLARPTHGTWMGVTREGKIAVLTNYREKRSDQATGAQSRGVIVNNWLAADTETKQPTRDFVEHMVDSPTARDVGGFSLVCGYINEPLAVVSNRSSTMDQITWLATKKGTTVGLSNTTFEDRSWPKILDGENLVNEAIEAHVSAGEDEDALIDRLLQVLNKNTLPELADDATAEDYLPYFRRSIFIPLLGVKEKAAPPADGQPAAPNRKSDGLDQSYLHGAYGTQQQTVILVNNAGRVRYFERTLYNDAEPVPIGQGDRSYEFQVTQH</sequence>
<proteinExistence type="inferred from homology"/>
<dbReference type="EMBL" id="VCAU01000073">
    <property type="protein sequence ID" value="KAF9886714.1"/>
    <property type="molecule type" value="Genomic_DNA"/>
</dbReference>
<dbReference type="SUPFAM" id="SSF53448">
    <property type="entry name" value="Nucleotide-diphospho-sugar transferases"/>
    <property type="match status" value="1"/>
</dbReference>
<dbReference type="GO" id="GO:1901135">
    <property type="term" value="P:carbohydrate derivative metabolic process"/>
    <property type="evidence" value="ECO:0007669"/>
    <property type="project" value="UniProtKB-ARBA"/>
</dbReference>
<evidence type="ECO:0000313" key="3">
    <source>
        <dbReference type="EMBL" id="KAF9886714.1"/>
    </source>
</evidence>
<dbReference type="InterPro" id="IPR029044">
    <property type="entry name" value="Nucleotide-diphossugar_trans"/>
</dbReference>
<feature type="compositionally biased region" description="Low complexity" evidence="2">
    <location>
        <begin position="599"/>
        <end position="609"/>
    </location>
</feature>
<dbReference type="PANTHER" id="PTHR17985">
    <property type="entry name" value="SER/THR-RICH PROTEIN T10 IN DGCR REGION"/>
    <property type="match status" value="1"/>
</dbReference>
<gene>
    <name evidence="3" type="ORF">FE257_011228</name>
</gene>
<organism evidence="3 4">
    <name type="scientific">Aspergillus nanangensis</name>
    <dbReference type="NCBI Taxonomy" id="2582783"/>
    <lineage>
        <taxon>Eukaryota</taxon>
        <taxon>Fungi</taxon>
        <taxon>Dikarya</taxon>
        <taxon>Ascomycota</taxon>
        <taxon>Pezizomycotina</taxon>
        <taxon>Eurotiomycetes</taxon>
        <taxon>Eurotiomycetidae</taxon>
        <taxon>Eurotiales</taxon>
        <taxon>Aspergillaceae</taxon>
        <taxon>Aspergillus</taxon>
        <taxon>Aspergillus subgen. Circumdati</taxon>
    </lineage>
</organism>
<dbReference type="AlphaFoldDB" id="A0AAD4CHQ9"/>
<dbReference type="Gene3D" id="3.90.550.20">
    <property type="match status" value="1"/>
</dbReference>
<reference evidence="3" key="2">
    <citation type="submission" date="2020-02" db="EMBL/GenBank/DDBJ databases">
        <authorList>
            <person name="Gilchrist C.L.M."/>
            <person name="Chooi Y.-H."/>
        </authorList>
    </citation>
    <scope>NUCLEOTIDE SEQUENCE</scope>
    <source>
        <strain evidence="3">MST-FP2251</strain>
    </source>
</reference>
<name>A0AAD4CHQ9_ASPNN</name>
<comment type="similarity">
    <text evidence="1">Belongs to the glycosyltransferase 32 family.</text>
</comment>
<evidence type="ECO:0000313" key="4">
    <source>
        <dbReference type="Proteomes" id="UP001194746"/>
    </source>
</evidence>
<comment type="caution">
    <text evidence="3">The sequence shown here is derived from an EMBL/GenBank/DDBJ whole genome shotgun (WGS) entry which is preliminary data.</text>
</comment>
<dbReference type="GO" id="GO:0009306">
    <property type="term" value="P:protein secretion"/>
    <property type="evidence" value="ECO:0007669"/>
    <property type="project" value="TreeGrafter"/>
</dbReference>